<evidence type="ECO:0000313" key="15">
    <source>
        <dbReference type="EMBL" id="KAH6599650.1"/>
    </source>
</evidence>
<comment type="subcellular location">
    <subcellularLocation>
        <location evidence="2">Chromosome</location>
    </subcellularLocation>
    <subcellularLocation>
        <location evidence="3">Nucleus</location>
        <location evidence="3">Nucleolus</location>
    </subcellularLocation>
</comment>
<gene>
    <name evidence="15" type="ORF">BASA50_002847</name>
</gene>
<dbReference type="PANTHER" id="PTHR13557">
    <property type="entry name" value="COILED-COIL DOMAIN-CONTAINING PROTEIN 86"/>
    <property type="match status" value="1"/>
</dbReference>
<comment type="similarity">
    <text evidence="4">Belongs to the CGR1 family.</text>
</comment>
<evidence type="ECO:0000256" key="10">
    <source>
        <dbReference type="ARBA" id="ARBA00022934"/>
    </source>
</evidence>
<evidence type="ECO:0000256" key="2">
    <source>
        <dbReference type="ARBA" id="ARBA00004286"/>
    </source>
</evidence>
<evidence type="ECO:0000256" key="4">
    <source>
        <dbReference type="ARBA" id="ARBA00007869"/>
    </source>
</evidence>
<sequence>MAPSARKRRTKSKAASTLPIEPSSPPAIEPEILPEVSPTITNEVEEVVVSSKPELNDGSTPTPESLPSVRRIPASGRVWKSIQTKSHFQKRSSGEKTGWEKRQKDRKQLDILRTMKAELEQGRKEEKENKKKILEDRRKRKEENERKADVVQHISAAKVRRLKKKQLRGQNIRKK</sequence>
<comment type="caution">
    <text evidence="15">The sequence shown here is derived from an EMBL/GenBank/DDBJ whole genome shotgun (WGS) entry which is preliminary data.</text>
</comment>
<name>A0ABQ8FK48_9FUNG</name>
<keyword evidence="10" id="KW-0164">Citrullination</keyword>
<accession>A0ABQ8FK48</accession>
<keyword evidence="12" id="KW-0539">Nucleus</keyword>
<keyword evidence="11" id="KW-0175">Coiled coil</keyword>
<evidence type="ECO:0000256" key="11">
    <source>
        <dbReference type="ARBA" id="ARBA00023054"/>
    </source>
</evidence>
<keyword evidence="9" id="KW-0597">Phosphoprotein</keyword>
<evidence type="ECO:0000256" key="5">
    <source>
        <dbReference type="ARBA" id="ARBA00016738"/>
    </source>
</evidence>
<evidence type="ECO:0000256" key="7">
    <source>
        <dbReference type="ARBA" id="ARBA00022517"/>
    </source>
</evidence>
<evidence type="ECO:0000313" key="16">
    <source>
        <dbReference type="Proteomes" id="UP001648503"/>
    </source>
</evidence>
<dbReference type="Pfam" id="PF03879">
    <property type="entry name" value="Cgr1"/>
    <property type="match status" value="1"/>
</dbReference>
<comment type="function">
    <text evidence="1">Involved in nucleolar integrity and required for processing of the pre-rRNA for the 60S ribosome subunit.</text>
</comment>
<evidence type="ECO:0000256" key="9">
    <source>
        <dbReference type="ARBA" id="ARBA00022553"/>
    </source>
</evidence>
<evidence type="ECO:0000256" key="12">
    <source>
        <dbReference type="ARBA" id="ARBA00023242"/>
    </source>
</evidence>
<protein>
    <recommendedName>
        <fullName evidence="5">Coiled-coil domain-containing protein 86</fullName>
    </recommendedName>
</protein>
<feature type="compositionally biased region" description="Basic residues" evidence="14">
    <location>
        <begin position="158"/>
        <end position="175"/>
    </location>
</feature>
<evidence type="ECO:0000256" key="1">
    <source>
        <dbReference type="ARBA" id="ARBA00004090"/>
    </source>
</evidence>
<feature type="compositionally biased region" description="Basic residues" evidence="14">
    <location>
        <begin position="1"/>
        <end position="12"/>
    </location>
</feature>
<evidence type="ECO:0000256" key="14">
    <source>
        <dbReference type="SAM" id="MobiDB-lite"/>
    </source>
</evidence>
<evidence type="ECO:0000256" key="3">
    <source>
        <dbReference type="ARBA" id="ARBA00004604"/>
    </source>
</evidence>
<comment type="function">
    <text evidence="13">Required for proper chromosome segregation during mitosis and error-free mitotic progression.</text>
</comment>
<proteinExistence type="inferred from homology"/>
<dbReference type="EMBL" id="JAFCIX010000062">
    <property type="protein sequence ID" value="KAH6599650.1"/>
    <property type="molecule type" value="Genomic_DNA"/>
</dbReference>
<feature type="compositionally biased region" description="Basic and acidic residues" evidence="14">
    <location>
        <begin position="92"/>
        <end position="150"/>
    </location>
</feature>
<dbReference type="Proteomes" id="UP001648503">
    <property type="component" value="Unassembled WGS sequence"/>
</dbReference>
<dbReference type="InterPro" id="IPR005579">
    <property type="entry name" value="Cgr1-like"/>
</dbReference>
<organism evidence="15 16">
    <name type="scientific">Batrachochytrium salamandrivorans</name>
    <dbReference type="NCBI Taxonomy" id="1357716"/>
    <lineage>
        <taxon>Eukaryota</taxon>
        <taxon>Fungi</taxon>
        <taxon>Fungi incertae sedis</taxon>
        <taxon>Chytridiomycota</taxon>
        <taxon>Chytridiomycota incertae sedis</taxon>
        <taxon>Chytridiomycetes</taxon>
        <taxon>Rhizophydiales</taxon>
        <taxon>Rhizophydiales incertae sedis</taxon>
        <taxon>Batrachochytrium</taxon>
    </lineage>
</organism>
<dbReference type="PANTHER" id="PTHR13557:SF1">
    <property type="entry name" value="COILED-COIL DOMAIN-CONTAINING PROTEIN 86"/>
    <property type="match status" value="1"/>
</dbReference>
<reference evidence="15 16" key="1">
    <citation type="submission" date="2021-02" db="EMBL/GenBank/DDBJ databases">
        <title>Variation within the Batrachochytrium salamandrivorans European outbreak.</title>
        <authorList>
            <person name="Kelly M."/>
            <person name="Pasmans F."/>
            <person name="Shea T.P."/>
            <person name="Munoz J.F."/>
            <person name="Carranza S."/>
            <person name="Cuomo C.A."/>
            <person name="Martel A."/>
        </authorList>
    </citation>
    <scope>NUCLEOTIDE SEQUENCE [LARGE SCALE GENOMIC DNA]</scope>
    <source>
        <strain evidence="15 16">AMFP18/2</strain>
    </source>
</reference>
<dbReference type="InterPro" id="IPR026570">
    <property type="entry name" value="CCDC86"/>
</dbReference>
<feature type="region of interest" description="Disordered" evidence="14">
    <location>
        <begin position="1"/>
        <end position="175"/>
    </location>
</feature>
<keyword evidence="16" id="KW-1185">Reference proteome</keyword>
<keyword evidence="7" id="KW-0690">Ribosome biogenesis</keyword>
<keyword evidence="8" id="KW-0698">rRNA processing</keyword>
<evidence type="ECO:0000256" key="13">
    <source>
        <dbReference type="ARBA" id="ARBA00093307"/>
    </source>
</evidence>
<keyword evidence="6" id="KW-0158">Chromosome</keyword>
<evidence type="ECO:0000256" key="8">
    <source>
        <dbReference type="ARBA" id="ARBA00022552"/>
    </source>
</evidence>
<evidence type="ECO:0000256" key="6">
    <source>
        <dbReference type="ARBA" id="ARBA00022454"/>
    </source>
</evidence>